<accession>A0A1M6U6A6</accession>
<dbReference type="EMBL" id="SUYD01000012">
    <property type="protein sequence ID" value="MBE6266858.1"/>
    <property type="molecule type" value="Genomic_DNA"/>
</dbReference>
<dbReference type="AlphaFoldDB" id="A0A1M6U6A6"/>
<dbReference type="Proteomes" id="UP000763088">
    <property type="component" value="Unassembled WGS sequence"/>
</dbReference>
<dbReference type="InterPro" id="IPR001451">
    <property type="entry name" value="Hexapep"/>
</dbReference>
<protein>
    <submittedName>
        <fullName evidence="2">Carbonic anhydrase or acetyltransferase, isoleucine patch superfamily</fullName>
    </submittedName>
    <submittedName>
        <fullName evidence="1">Gamma carbonic anhydrase family protein</fullName>
    </submittedName>
</protein>
<evidence type="ECO:0000313" key="2">
    <source>
        <dbReference type="EMBL" id="SHK64815.1"/>
    </source>
</evidence>
<dbReference type="InterPro" id="IPR050484">
    <property type="entry name" value="Transf_Hexapept/Carb_Anhydrase"/>
</dbReference>
<dbReference type="RefSeq" id="WP_073207184.1">
    <property type="nucleotide sequence ID" value="NZ_FRBD01000008.1"/>
</dbReference>
<reference evidence="2 3" key="1">
    <citation type="submission" date="2016-11" db="EMBL/GenBank/DDBJ databases">
        <authorList>
            <person name="Jaros S."/>
            <person name="Januszkiewicz K."/>
            <person name="Wedrychowicz H."/>
        </authorList>
    </citation>
    <scope>NUCLEOTIDE SEQUENCE [LARGE SCALE GENOMIC DNA]</scope>
    <source>
        <strain evidence="2 3">KHT3</strain>
    </source>
</reference>
<reference evidence="1" key="2">
    <citation type="submission" date="2019-04" db="EMBL/GenBank/DDBJ databases">
        <title>Evolution of Biomass-Degrading Anaerobic Consortia Revealed by Metagenomics.</title>
        <authorList>
            <person name="Peng X."/>
        </authorList>
    </citation>
    <scope>NUCLEOTIDE SEQUENCE</scope>
    <source>
        <strain evidence="1">SIG141</strain>
    </source>
</reference>
<dbReference type="PANTHER" id="PTHR13061:SF29">
    <property type="entry name" value="GAMMA CARBONIC ANHYDRASE-LIKE 1, MITOCHONDRIAL-RELATED"/>
    <property type="match status" value="1"/>
</dbReference>
<dbReference type="GO" id="GO:0016740">
    <property type="term" value="F:transferase activity"/>
    <property type="evidence" value="ECO:0007669"/>
    <property type="project" value="UniProtKB-KW"/>
</dbReference>
<dbReference type="PANTHER" id="PTHR13061">
    <property type="entry name" value="DYNACTIN SUBUNIT P25"/>
    <property type="match status" value="1"/>
</dbReference>
<dbReference type="Gene3D" id="2.160.10.10">
    <property type="entry name" value="Hexapeptide repeat proteins"/>
    <property type="match status" value="1"/>
</dbReference>
<gene>
    <name evidence="1" type="ORF">E7102_10400</name>
    <name evidence="2" type="ORF">SAMN05216463_10851</name>
</gene>
<proteinExistence type="predicted"/>
<dbReference type="InterPro" id="IPR047324">
    <property type="entry name" value="LbH_gamma_CA-like"/>
</dbReference>
<dbReference type="Pfam" id="PF00132">
    <property type="entry name" value="Hexapep"/>
    <property type="match status" value="1"/>
</dbReference>
<dbReference type="Proteomes" id="UP000184130">
    <property type="component" value="Unassembled WGS sequence"/>
</dbReference>
<dbReference type="EMBL" id="FRBD01000008">
    <property type="protein sequence ID" value="SHK64815.1"/>
    <property type="molecule type" value="Genomic_DNA"/>
</dbReference>
<dbReference type="CDD" id="cd04645">
    <property type="entry name" value="LbH_gamma_CA_like"/>
    <property type="match status" value="1"/>
</dbReference>
<keyword evidence="2" id="KW-0808">Transferase</keyword>
<organism evidence="2 3">
    <name type="scientific">Xylanibacter ruminicola</name>
    <name type="common">Prevotella ruminicola</name>
    <dbReference type="NCBI Taxonomy" id="839"/>
    <lineage>
        <taxon>Bacteria</taxon>
        <taxon>Pseudomonadati</taxon>
        <taxon>Bacteroidota</taxon>
        <taxon>Bacteroidia</taxon>
        <taxon>Bacteroidales</taxon>
        <taxon>Prevotellaceae</taxon>
        <taxon>Xylanibacter</taxon>
    </lineage>
</organism>
<evidence type="ECO:0000313" key="3">
    <source>
        <dbReference type="Proteomes" id="UP000184130"/>
    </source>
</evidence>
<evidence type="ECO:0000313" key="1">
    <source>
        <dbReference type="EMBL" id="MBE6266858.1"/>
    </source>
</evidence>
<dbReference type="InterPro" id="IPR011004">
    <property type="entry name" value="Trimer_LpxA-like_sf"/>
</dbReference>
<name>A0A1M6U6A6_XYLRU</name>
<dbReference type="OrthoDB" id="9803036at2"/>
<dbReference type="SUPFAM" id="SSF51161">
    <property type="entry name" value="Trimeric LpxA-like enzymes"/>
    <property type="match status" value="1"/>
</dbReference>
<sequence length="175" mass="18711">MALIKSYRGLAPKWGRDCYFSENATIVGDVTMGDECSVWFNAVVRGDVAPITIGNCTNIQDGSCVHVTHETGPTHIGNYVTIGHNVTVHACTIHDNALIGMGSTLLDGCEVGEGSIVAAGALVLQNTKIPAGEIWGGVPAKYIKPVRPGQTDNAKHYVAYSKFYLEEGETEPTKF</sequence>